<keyword evidence="3" id="KW-0378">Hydrolase</keyword>
<dbReference type="InterPro" id="IPR029058">
    <property type="entry name" value="AB_hydrolase_fold"/>
</dbReference>
<feature type="compositionally biased region" description="Low complexity" evidence="1">
    <location>
        <begin position="1"/>
        <end position="18"/>
    </location>
</feature>
<dbReference type="PANTHER" id="PTHR43689:SF8">
    <property type="entry name" value="ALPHA_BETA-HYDROLASES SUPERFAMILY PROTEIN"/>
    <property type="match status" value="1"/>
</dbReference>
<dbReference type="Proteomes" id="UP000315369">
    <property type="component" value="Unassembled WGS sequence"/>
</dbReference>
<dbReference type="OrthoDB" id="5381712at2"/>
<accession>A0A540WMM8</accession>
<evidence type="ECO:0000259" key="2">
    <source>
        <dbReference type="Pfam" id="PF12697"/>
    </source>
</evidence>
<dbReference type="InterPro" id="IPR000073">
    <property type="entry name" value="AB_hydrolase_1"/>
</dbReference>
<sequence length="299" mass="32665">MLETPPGRASRAPAPSRVPDVEDIPSGYAHLHCEERRVKGTPSRLFTFPNGDTDVARTVVCLPGLGASGRSFAPMEPLAGRFRLLLWTPPLHTPATHTPLQWNLAVLNDPEARLPERFALVGSSYGSLLSIAFALAHPERVKALVLVSPVASVRRVRRLAVTLSTLVRTPRPLAYLFAPTVARVLGGARLPPEGRAEIVREARRLTPVELLRRLRDVLAADFHPRLHQLRVPTLVIQGGRDLLVPPRAARDVAEHIPGARLELLRDASHLPYMSHPEAFNAAVGAFLQEHGAGTPRLVP</sequence>
<gene>
    <name evidence="3" type="ORF">FJV41_40305</name>
</gene>
<reference evidence="3 4" key="1">
    <citation type="submission" date="2019-06" db="EMBL/GenBank/DDBJ databases">
        <authorList>
            <person name="Livingstone P."/>
            <person name="Whitworth D."/>
        </authorList>
    </citation>
    <scope>NUCLEOTIDE SEQUENCE [LARGE SCALE GENOMIC DNA]</scope>
    <source>
        <strain evidence="3 4">AM401</strain>
    </source>
</reference>
<feature type="region of interest" description="Disordered" evidence="1">
    <location>
        <begin position="1"/>
        <end position="23"/>
    </location>
</feature>
<dbReference type="EMBL" id="VIFM01000267">
    <property type="protein sequence ID" value="TQF10271.1"/>
    <property type="molecule type" value="Genomic_DNA"/>
</dbReference>
<name>A0A540WMM8_9BACT</name>
<dbReference type="Pfam" id="PF12697">
    <property type="entry name" value="Abhydrolase_6"/>
    <property type="match status" value="1"/>
</dbReference>
<dbReference type="AlphaFoldDB" id="A0A540WMM8"/>
<dbReference type="GO" id="GO:0016787">
    <property type="term" value="F:hydrolase activity"/>
    <property type="evidence" value="ECO:0007669"/>
    <property type="project" value="UniProtKB-KW"/>
</dbReference>
<protein>
    <submittedName>
        <fullName evidence="3">Alpha/beta fold hydrolase</fullName>
    </submittedName>
</protein>
<feature type="domain" description="AB hydrolase-1" evidence="2">
    <location>
        <begin position="59"/>
        <end position="282"/>
    </location>
</feature>
<keyword evidence="4" id="KW-1185">Reference proteome</keyword>
<dbReference type="Gene3D" id="3.40.50.1820">
    <property type="entry name" value="alpha/beta hydrolase"/>
    <property type="match status" value="1"/>
</dbReference>
<organism evidence="3 4">
    <name type="scientific">Myxococcus llanfairpwllgwyngyllgogerychwyrndrobwllllantysiliogogogochensis</name>
    <dbReference type="NCBI Taxonomy" id="2590453"/>
    <lineage>
        <taxon>Bacteria</taxon>
        <taxon>Pseudomonadati</taxon>
        <taxon>Myxococcota</taxon>
        <taxon>Myxococcia</taxon>
        <taxon>Myxococcales</taxon>
        <taxon>Cystobacterineae</taxon>
        <taxon>Myxococcaceae</taxon>
        <taxon>Myxococcus</taxon>
    </lineage>
</organism>
<evidence type="ECO:0000256" key="1">
    <source>
        <dbReference type="SAM" id="MobiDB-lite"/>
    </source>
</evidence>
<dbReference type="SUPFAM" id="SSF53474">
    <property type="entry name" value="alpha/beta-Hydrolases"/>
    <property type="match status" value="1"/>
</dbReference>
<comment type="caution">
    <text evidence="3">The sequence shown here is derived from an EMBL/GenBank/DDBJ whole genome shotgun (WGS) entry which is preliminary data.</text>
</comment>
<evidence type="ECO:0000313" key="3">
    <source>
        <dbReference type="EMBL" id="TQF10271.1"/>
    </source>
</evidence>
<evidence type="ECO:0000313" key="4">
    <source>
        <dbReference type="Proteomes" id="UP000315369"/>
    </source>
</evidence>
<proteinExistence type="predicted"/>
<dbReference type="PRINTS" id="PR00111">
    <property type="entry name" value="ABHYDROLASE"/>
</dbReference>
<dbReference type="PANTHER" id="PTHR43689">
    <property type="entry name" value="HYDROLASE"/>
    <property type="match status" value="1"/>
</dbReference>